<evidence type="ECO:0000313" key="6">
    <source>
        <dbReference type="Proteomes" id="UP000796880"/>
    </source>
</evidence>
<feature type="compositionally biased region" description="Basic and acidic residues" evidence="3">
    <location>
        <begin position="223"/>
        <end position="233"/>
    </location>
</feature>
<dbReference type="SUPFAM" id="SSF47370">
    <property type="entry name" value="Bromodomain"/>
    <property type="match status" value="1"/>
</dbReference>
<feature type="compositionally biased region" description="Basic and acidic residues" evidence="3">
    <location>
        <begin position="589"/>
        <end position="600"/>
    </location>
</feature>
<feature type="compositionally biased region" description="Acidic residues" evidence="3">
    <location>
        <begin position="558"/>
        <end position="578"/>
    </location>
</feature>
<feature type="compositionally biased region" description="Basic and acidic residues" evidence="3">
    <location>
        <begin position="81"/>
        <end position="118"/>
    </location>
</feature>
<evidence type="ECO:0000313" key="5">
    <source>
        <dbReference type="EMBL" id="KAF3452601.1"/>
    </source>
</evidence>
<dbReference type="Proteomes" id="UP000796880">
    <property type="component" value="Unassembled WGS sequence"/>
</dbReference>
<evidence type="ECO:0000259" key="4">
    <source>
        <dbReference type="PROSITE" id="PS50014"/>
    </source>
</evidence>
<proteinExistence type="predicted"/>
<sequence length="663" mass="74804">MEVQNRSSSVSPAFLTPQKCREKFHDLKRRFMSKNDDDDSTCSLLMVDELKRIRVEELRLEVRRRDVSIVSLELKVKRLEEERDQSLKEETEPELKVDLKKNLVSDGGVRETQRENHAMKSNSGDVSDTDDRENRSFNESNSTSQKVEVQQNGVAIEKADHEPELNKSDPVRIGCEPERDWSVNGKVIDDDDNDTVAREDETRGEACRAGGLGESNEAWESVGESKQEGKEGVASKQSSDVQSSVSLSRKKRRRRSKDGGAAGGSSSGEEPEGDEVSPATKQVSTVKSEPLVKFLGIIRSHRLGSVFERRLRSQESERYKKLIRQHMDLQKIQARLGKGVYSDCIHKFFRDLLVLFNNAIIFFRKTSPEHVAAKELRAQVLKEMNHYNLGKPVGLAKPTTTTSKLEPKQGASTSFPKSNKSSSIIMVCRKRSSNKAISEDTNKKRDKKEKEVDEEPPPKKASEKKIDGSFGKMEDKGIKKKRRSQERGGGKMDYSKRGSKKRGEKETKHEYGGNELSSHDGVEVTKMDKKENGGRKKKGVVSFLKRMKQNSPSKEVREEENEETEEEEVEEVSEEEESKVEKKKKSRKRSEGINRIERVSTRSCSSGGRAGRGVRQREDIGKAKRGVGRPPKKPTASSSKRGRDIAESEVVVGGGRSRKRLRR</sequence>
<feature type="compositionally biased region" description="Basic and acidic residues" evidence="3">
    <location>
        <begin position="485"/>
        <end position="534"/>
    </location>
</feature>
<feature type="compositionally biased region" description="Low complexity" evidence="3">
    <location>
        <begin position="412"/>
        <end position="423"/>
    </location>
</feature>
<gene>
    <name evidence="5" type="ORF">FNV43_RR03034</name>
</gene>
<feature type="compositionally biased region" description="Polar residues" evidence="3">
    <location>
        <begin position="137"/>
        <end position="153"/>
    </location>
</feature>
<dbReference type="CDD" id="cd04369">
    <property type="entry name" value="Bromodomain"/>
    <property type="match status" value="1"/>
</dbReference>
<organism evidence="5 6">
    <name type="scientific">Rhamnella rubrinervis</name>
    <dbReference type="NCBI Taxonomy" id="2594499"/>
    <lineage>
        <taxon>Eukaryota</taxon>
        <taxon>Viridiplantae</taxon>
        <taxon>Streptophyta</taxon>
        <taxon>Embryophyta</taxon>
        <taxon>Tracheophyta</taxon>
        <taxon>Spermatophyta</taxon>
        <taxon>Magnoliopsida</taxon>
        <taxon>eudicotyledons</taxon>
        <taxon>Gunneridae</taxon>
        <taxon>Pentapetalae</taxon>
        <taxon>rosids</taxon>
        <taxon>fabids</taxon>
        <taxon>Rosales</taxon>
        <taxon>Rhamnaceae</taxon>
        <taxon>rhamnoid group</taxon>
        <taxon>Rhamneae</taxon>
        <taxon>Rhamnella</taxon>
    </lineage>
</organism>
<dbReference type="EMBL" id="VOIH02000002">
    <property type="protein sequence ID" value="KAF3452601.1"/>
    <property type="molecule type" value="Genomic_DNA"/>
</dbReference>
<evidence type="ECO:0000256" key="2">
    <source>
        <dbReference type="PROSITE-ProRule" id="PRU00035"/>
    </source>
</evidence>
<feature type="compositionally biased region" description="Low complexity" evidence="3">
    <location>
        <begin position="235"/>
        <end position="247"/>
    </location>
</feature>
<dbReference type="PROSITE" id="PS50014">
    <property type="entry name" value="BROMODOMAIN_2"/>
    <property type="match status" value="1"/>
</dbReference>
<reference evidence="5" key="1">
    <citation type="submission" date="2020-03" db="EMBL/GenBank/DDBJ databases">
        <title>A high-quality chromosome-level genome assembly of a woody plant with both climbing and erect habits, Rhamnella rubrinervis.</title>
        <authorList>
            <person name="Lu Z."/>
            <person name="Yang Y."/>
            <person name="Zhu X."/>
            <person name="Sun Y."/>
        </authorList>
    </citation>
    <scope>NUCLEOTIDE SEQUENCE</scope>
    <source>
        <strain evidence="5">BYM</strain>
        <tissue evidence="5">Leaf</tissue>
    </source>
</reference>
<dbReference type="InterPro" id="IPR036427">
    <property type="entry name" value="Bromodomain-like_sf"/>
</dbReference>
<dbReference type="InterPro" id="IPR001487">
    <property type="entry name" value="Bromodomain"/>
</dbReference>
<protein>
    <recommendedName>
        <fullName evidence="4">Bromo domain-containing protein</fullName>
    </recommendedName>
</protein>
<name>A0A8K0MNB4_9ROSA</name>
<dbReference type="Gene3D" id="1.20.920.10">
    <property type="entry name" value="Bromodomain-like"/>
    <property type="match status" value="1"/>
</dbReference>
<feature type="compositionally biased region" description="Basic and acidic residues" evidence="3">
    <location>
        <begin position="195"/>
        <end position="206"/>
    </location>
</feature>
<dbReference type="PANTHER" id="PTHR37888:SF8">
    <property type="entry name" value="HISTONE-LYSINE N-METHYLTRANSFERASE, H3 LYSINE-79 SPECIFIC-LIKE"/>
    <property type="match status" value="1"/>
</dbReference>
<dbReference type="OrthoDB" id="1742084at2759"/>
<comment type="caution">
    <text evidence="5">The sequence shown here is derived from an EMBL/GenBank/DDBJ whole genome shotgun (WGS) entry which is preliminary data.</text>
</comment>
<keyword evidence="6" id="KW-1185">Reference proteome</keyword>
<feature type="compositionally biased region" description="Basic and acidic residues" evidence="3">
    <location>
        <begin position="157"/>
        <end position="181"/>
    </location>
</feature>
<feature type="compositionally biased region" description="Basic and acidic residues" evidence="3">
    <location>
        <begin position="437"/>
        <end position="477"/>
    </location>
</feature>
<feature type="region of interest" description="Disordered" evidence="3">
    <location>
        <begin position="391"/>
        <end position="663"/>
    </location>
</feature>
<feature type="region of interest" description="Disordered" evidence="3">
    <location>
        <begin position="81"/>
        <end position="283"/>
    </location>
</feature>
<dbReference type="PANTHER" id="PTHR37888">
    <property type="entry name" value="DNA-BINDING BROMODOMAIN-CONTAINING PROTEIN"/>
    <property type="match status" value="1"/>
</dbReference>
<feature type="domain" description="Bromo" evidence="4">
    <location>
        <begin position="299"/>
        <end position="370"/>
    </location>
</feature>
<evidence type="ECO:0000256" key="1">
    <source>
        <dbReference type="ARBA" id="ARBA00023117"/>
    </source>
</evidence>
<accession>A0A8K0MNB4</accession>
<dbReference type="SMART" id="SM00297">
    <property type="entry name" value="BROMO"/>
    <property type="match status" value="1"/>
</dbReference>
<keyword evidence="1 2" id="KW-0103">Bromodomain</keyword>
<dbReference type="Pfam" id="PF00439">
    <property type="entry name" value="Bromodomain"/>
    <property type="match status" value="1"/>
</dbReference>
<feature type="compositionally biased region" description="Basic residues" evidence="3">
    <location>
        <begin position="623"/>
        <end position="632"/>
    </location>
</feature>
<evidence type="ECO:0000256" key="3">
    <source>
        <dbReference type="SAM" id="MobiDB-lite"/>
    </source>
</evidence>
<dbReference type="AlphaFoldDB" id="A0A8K0MNB4"/>